<feature type="region of interest" description="Disordered" evidence="1">
    <location>
        <begin position="842"/>
        <end position="863"/>
    </location>
</feature>
<accession>A0ABV5TC37</accession>
<reference evidence="4 5" key="1">
    <citation type="submission" date="2024-09" db="EMBL/GenBank/DDBJ databases">
        <authorList>
            <person name="Sun Q."/>
            <person name="Mori K."/>
        </authorList>
    </citation>
    <scope>NUCLEOTIDE SEQUENCE [LARGE SCALE GENOMIC DNA]</scope>
    <source>
        <strain evidence="4 5">JCM 3028</strain>
    </source>
</reference>
<dbReference type="InterPro" id="IPR051172">
    <property type="entry name" value="Chlamydia_OmcB"/>
</dbReference>
<sequence length="1066" mass="113727">MTITTTRRRLIVFSSAGVLLAALLPLLTALPAAAATTISVTFSIDYFQRFEVPDDGIDEEGEFLPEVRIGDAAGTQRRAPVSDDVFRPSQAHFGDQKWVFTQNVTLQDDQTKIPVLVRIWDDDDTGGLGDDRMDVSPANRDVELNVEYDLVTGGWSGDGVEPAAPCDNDPELGQTCAKGDGDSNFPEFGDGKEVRIGFSLEHSPLVDRDQDGIPDLVERFGVKDVNGAMIADLARLGADPCRRSVVVQLDYMAGAANGHSHQPKQAAVDEVVNAFDAADLPNTAAQSCPYPGAHKPKGIDFVHVPGSPVTEQPTMTEDDAAFATARRNHLHHRLRPYAHYAILAHDLQNASRNSGRCCSDVKDFVVTLGSWRLAGVSAGANGVLETTPAGDDALGRGSEITPGPDGNLDSVPAGNDVMTGTSIFPGPGGVLETVRAGDDVELDMTVDVGPDRDIDTTANTTFPADDEQLYDLGTGSEYAQVGTVRDQSGTIMHELGHALGLEHGGDEKTNNKPNYLSVMNYNFDPGGIPIAPPAPRLRDNINITAAQRRLDYSNVSLPPLNKAGLDESAGIGDGTDFTLWTDPAGRYRVGRGNGPLNWNWNLTPAGAPLFDTGTVSVDINADDDAPAPRKTTLFGFRDWNNLKYRAGVLSDGTANTDHGSEVDFTRVMRREIEFFRFYDPDLAVSKTVDRADALPGDTLAYRVRTDNVGTGAATAIELTDTLPDGTTVTRTTPYLDAARSATETFDHRVACDVADGTVLTNTAAVTAKDAGGDPEVNTANNTARATTTVHAPRLTLTRSAPRTVNAGEAMTIDLTVTNSGSAAATGVTLTDTLPAEVHYSQALDRGAGPRPSSVTTNPNGTTTLNWSLGTLDGGQSRGIQFTARPGLLFAGGSTISGTAVTTYRNANGCVYTPVSATASTEITEVTPTRNPWPQLTWQLHGDRQSAELLARVQATDTRFDGADGSAPDGVLTRAEVRDVFGLSLSQSQLLRAQLLTTYLNLADRRVNATTRIVSLVAARLDLRSVGQAVRHAHATLKLPDNLANLLKYGEAKTLLTEINLNLSERY</sequence>
<dbReference type="PROSITE" id="PS51318">
    <property type="entry name" value="TAT"/>
    <property type="match status" value="1"/>
</dbReference>
<evidence type="ECO:0000259" key="3">
    <source>
        <dbReference type="Pfam" id="PF01345"/>
    </source>
</evidence>
<dbReference type="Proteomes" id="UP001589610">
    <property type="component" value="Unassembled WGS sequence"/>
</dbReference>
<feature type="domain" description="DUF11" evidence="3">
    <location>
        <begin position="681"/>
        <end position="786"/>
    </location>
</feature>
<evidence type="ECO:0000256" key="1">
    <source>
        <dbReference type="SAM" id="MobiDB-lite"/>
    </source>
</evidence>
<organism evidence="4 5">
    <name type="scientific">Streptosporangium vulgare</name>
    <dbReference type="NCBI Taxonomy" id="46190"/>
    <lineage>
        <taxon>Bacteria</taxon>
        <taxon>Bacillati</taxon>
        <taxon>Actinomycetota</taxon>
        <taxon>Actinomycetes</taxon>
        <taxon>Streptosporangiales</taxon>
        <taxon>Streptosporangiaceae</taxon>
        <taxon>Streptosporangium</taxon>
    </lineage>
</organism>
<dbReference type="SUPFAM" id="SSF55486">
    <property type="entry name" value="Metalloproteases ('zincins'), catalytic domain"/>
    <property type="match status" value="1"/>
</dbReference>
<dbReference type="Gene3D" id="2.60.40.10">
    <property type="entry name" value="Immunoglobulins"/>
    <property type="match status" value="2"/>
</dbReference>
<keyword evidence="5" id="KW-1185">Reference proteome</keyword>
<dbReference type="InterPro" id="IPR047589">
    <property type="entry name" value="DUF11_rpt"/>
</dbReference>
<protein>
    <recommendedName>
        <fullName evidence="3">DUF11 domain-containing protein</fullName>
    </recommendedName>
</protein>
<feature type="compositionally biased region" description="Polar residues" evidence="1">
    <location>
        <begin position="852"/>
        <end position="863"/>
    </location>
</feature>
<dbReference type="InterPro" id="IPR024079">
    <property type="entry name" value="MetalloPept_cat_dom_sf"/>
</dbReference>
<feature type="domain" description="DUF11" evidence="3">
    <location>
        <begin position="801"/>
        <end position="900"/>
    </location>
</feature>
<evidence type="ECO:0000313" key="4">
    <source>
        <dbReference type="EMBL" id="MFB9676617.1"/>
    </source>
</evidence>
<gene>
    <name evidence="4" type="ORF">ACFFRH_14070</name>
</gene>
<dbReference type="RefSeq" id="WP_344749587.1">
    <property type="nucleotide sequence ID" value="NZ_BAAAWW010000200.1"/>
</dbReference>
<dbReference type="InterPro" id="IPR013783">
    <property type="entry name" value="Ig-like_fold"/>
</dbReference>
<dbReference type="Pfam" id="PF01345">
    <property type="entry name" value="DUF11"/>
    <property type="match status" value="2"/>
</dbReference>
<feature type="signal peptide" evidence="2">
    <location>
        <begin position="1"/>
        <end position="34"/>
    </location>
</feature>
<dbReference type="PANTHER" id="PTHR34819:SF3">
    <property type="entry name" value="CELL SURFACE PROTEIN"/>
    <property type="match status" value="1"/>
</dbReference>
<name>A0ABV5TC37_9ACTN</name>
<dbReference type="InterPro" id="IPR001434">
    <property type="entry name" value="OmcB-like_DUF11"/>
</dbReference>
<keyword evidence="2" id="KW-0732">Signal</keyword>
<proteinExistence type="predicted"/>
<evidence type="ECO:0000313" key="5">
    <source>
        <dbReference type="Proteomes" id="UP001589610"/>
    </source>
</evidence>
<feature type="chain" id="PRO_5045612166" description="DUF11 domain-containing protein" evidence="2">
    <location>
        <begin position="35"/>
        <end position="1066"/>
    </location>
</feature>
<feature type="region of interest" description="Disordered" evidence="1">
    <location>
        <begin position="387"/>
        <end position="408"/>
    </location>
</feature>
<comment type="caution">
    <text evidence="4">The sequence shown here is derived from an EMBL/GenBank/DDBJ whole genome shotgun (WGS) entry which is preliminary data.</text>
</comment>
<dbReference type="EMBL" id="JBHMBS010000005">
    <property type="protein sequence ID" value="MFB9676617.1"/>
    <property type="molecule type" value="Genomic_DNA"/>
</dbReference>
<dbReference type="InterPro" id="IPR006311">
    <property type="entry name" value="TAT_signal"/>
</dbReference>
<dbReference type="Gene3D" id="3.40.390.10">
    <property type="entry name" value="Collagenase (Catalytic Domain)"/>
    <property type="match status" value="1"/>
</dbReference>
<evidence type="ECO:0000256" key="2">
    <source>
        <dbReference type="SAM" id="SignalP"/>
    </source>
</evidence>
<dbReference type="NCBIfam" id="TIGR01451">
    <property type="entry name" value="B_ant_repeat"/>
    <property type="match status" value="2"/>
</dbReference>
<dbReference type="PANTHER" id="PTHR34819">
    <property type="entry name" value="LARGE CYSTEINE-RICH PERIPLASMIC PROTEIN OMCB"/>
    <property type="match status" value="1"/>
</dbReference>